<dbReference type="eggNOG" id="ENOG502S6VH">
    <property type="taxonomic scope" value="Eukaryota"/>
</dbReference>
<protein>
    <recommendedName>
        <fullName evidence="3">Tethering factor for nuclear proteasome STS1</fullName>
    </recommendedName>
</protein>
<evidence type="ECO:0000256" key="4">
    <source>
        <dbReference type="SAM" id="MobiDB-lite"/>
    </source>
</evidence>
<dbReference type="HOGENOM" id="CLU_513054_0_0_1"/>
<comment type="subunit">
    <text evidence="3">Binds the proteasome.</text>
</comment>
<feature type="compositionally biased region" description="Polar residues" evidence="4">
    <location>
        <begin position="565"/>
        <end position="585"/>
    </location>
</feature>
<gene>
    <name evidence="5" type="ORF">PFL1_03531</name>
</gene>
<dbReference type="GO" id="GO:0031965">
    <property type="term" value="C:nuclear membrane"/>
    <property type="evidence" value="ECO:0007669"/>
    <property type="project" value="TreeGrafter"/>
</dbReference>
<feature type="compositionally biased region" description="Low complexity" evidence="4">
    <location>
        <begin position="213"/>
        <end position="222"/>
    </location>
</feature>
<feature type="region of interest" description="Disordered" evidence="4">
    <location>
        <begin position="546"/>
        <end position="616"/>
    </location>
</feature>
<feature type="compositionally biased region" description="Basic and acidic residues" evidence="4">
    <location>
        <begin position="126"/>
        <end position="137"/>
    </location>
</feature>
<evidence type="ECO:0000256" key="3">
    <source>
        <dbReference type="RuleBase" id="RU368013"/>
    </source>
</evidence>
<reference evidence="5 6" key="1">
    <citation type="journal article" date="2013" name="Plant Cell">
        <title>The transition from a phytopathogenic smut ancestor to an anamorphic biocontrol agent deciphered by comparative whole-genome analysis.</title>
        <authorList>
            <person name="Lefebvre F."/>
            <person name="Joly D.L."/>
            <person name="Labbe C."/>
            <person name="Teichmann B."/>
            <person name="Linning R."/>
            <person name="Belzile F."/>
            <person name="Bakkeren G."/>
            <person name="Belanger R.R."/>
        </authorList>
    </citation>
    <scope>NUCLEOTIDE SEQUENCE [LARGE SCALE GENOMIC DNA]</scope>
    <source>
        <strain evidence="5 6">PF-1</strain>
    </source>
</reference>
<keyword evidence="2 3" id="KW-0539">Nucleus</keyword>
<keyword evidence="3" id="KW-0963">Cytoplasm</keyword>
<dbReference type="AlphaFoldDB" id="A0A061H749"/>
<feature type="region of interest" description="Disordered" evidence="4">
    <location>
        <begin position="14"/>
        <end position="41"/>
    </location>
</feature>
<dbReference type="GO" id="GO:0071630">
    <property type="term" value="P:nuclear protein quality control by the ubiquitin-proteasome system"/>
    <property type="evidence" value="ECO:0007669"/>
    <property type="project" value="UniProtKB-UniRule"/>
</dbReference>
<dbReference type="OrthoDB" id="10061064at2759"/>
<dbReference type="Gene3D" id="1.20.58.1590">
    <property type="entry name" value="Tethering factor for nuclear proteasome Cut8/Sts1"/>
    <property type="match status" value="1"/>
</dbReference>
<name>A0A061H749_9BASI</name>
<sequence>MPYPSYQSSPLLLHHPPALANNANGHTAFQMPSTPSRSASPAYASAGAAAAAASASPGPAHQIPFNATPVHHAPSPLGFGFGFGSSFGGNNNQAPLATPSHSSFAATSALAHSFASPSASPAYSPRRADTKRRRDSDHDDADEADEDMDQHSSSPRMRPAPGIGDSTFAAAPRSMLAPKRLRAGISQGSPSSTHLGAASSGLNRSIWGHPAESSSSHRSSSSPGKGRMSGLDVDLGKMLASVDKASLLSMLMNLLAQSKDPNLGAQILSLLPTPSLETVEAALDEAEKNVRAAIPYTQGGDAAGVRDEYTWSRVRGPLAAFSDAALSYLPFFVSELDAKRGGAGGSGSGADEAVAKREEVHPATTFTFLHALTLRVLRLHALLPPVPKSSLAFSALRLDRAPSTSFGFGFGSAAASGSMGGGGGGSHSTVAGSSRGGESKHSNLAERIPEAYTSLVSPDALLSTLMPALLKQWTILVERLDRAVNVEGRMFGQEVVLGWARALDTVNTQASSGEAGAKPEDAIIRKAMDEVRNRLERDLGWLVGGGPGPATLRSATPVARPVASAGSTRAVNSTHGDGSQQQQRQHLVRSAPAATLSGHIPKRSRGSSMDDDEEEL</sequence>
<comment type="subcellular location">
    <subcellularLocation>
        <location evidence="3">Cytoplasm</location>
    </subcellularLocation>
    <subcellularLocation>
        <location evidence="3">Nucleus</location>
    </subcellularLocation>
</comment>
<organism evidence="5 6">
    <name type="scientific">Pseudozyma flocculosa PF-1</name>
    <dbReference type="NCBI Taxonomy" id="1277687"/>
    <lineage>
        <taxon>Eukaryota</taxon>
        <taxon>Fungi</taxon>
        <taxon>Dikarya</taxon>
        <taxon>Basidiomycota</taxon>
        <taxon>Ustilaginomycotina</taxon>
        <taxon>Ustilaginomycetes</taxon>
        <taxon>Ustilaginales</taxon>
        <taxon>Ustilaginaceae</taxon>
        <taxon>Pseudozyma</taxon>
    </lineage>
</organism>
<dbReference type="PANTHER" id="PTHR28032">
    <property type="entry name" value="FI02826P"/>
    <property type="match status" value="1"/>
</dbReference>
<dbReference type="InterPro" id="IPR013868">
    <property type="entry name" value="Cut8/Sts1_fam"/>
</dbReference>
<dbReference type="GO" id="GO:0070628">
    <property type="term" value="F:proteasome binding"/>
    <property type="evidence" value="ECO:0007669"/>
    <property type="project" value="TreeGrafter"/>
</dbReference>
<feature type="region of interest" description="Disordered" evidence="4">
    <location>
        <begin position="115"/>
        <end position="168"/>
    </location>
</feature>
<dbReference type="Proteomes" id="UP000053664">
    <property type="component" value="Unassembled WGS sequence"/>
</dbReference>
<dbReference type="EMBL" id="KE361633">
    <property type="protein sequence ID" value="EPQ28727.1"/>
    <property type="molecule type" value="Genomic_DNA"/>
</dbReference>
<keyword evidence="3" id="KW-0653">Protein transport</keyword>
<dbReference type="Pfam" id="PF08559">
    <property type="entry name" value="Cut8"/>
    <property type="match status" value="1"/>
</dbReference>
<feature type="compositionally biased region" description="Acidic residues" evidence="4">
    <location>
        <begin position="138"/>
        <end position="148"/>
    </location>
</feature>
<comment type="similarity">
    <text evidence="1 3">Belongs to the cut8/STS1 family.</text>
</comment>
<evidence type="ECO:0000256" key="2">
    <source>
        <dbReference type="ARBA" id="ARBA00023242"/>
    </source>
</evidence>
<comment type="function">
    <text evidence="3">Involved in ubiquitin-mediated protein degradation. Regulatory factor in the ubiquitin/proteasome pathway that controls the turnover of proteasome substrates. Targets proteasomes to the nucleus and facilitates the degradation of nuclear proteins.</text>
</comment>
<dbReference type="GO" id="GO:0031144">
    <property type="term" value="P:proteasome localization"/>
    <property type="evidence" value="ECO:0007669"/>
    <property type="project" value="UniProtKB-UniRule"/>
</dbReference>
<dbReference type="KEGG" id="pfp:PFL1_03531"/>
<dbReference type="GeneID" id="19317640"/>
<dbReference type="InterPro" id="IPR038422">
    <property type="entry name" value="Cut8/Sts1_sf"/>
</dbReference>
<feature type="compositionally biased region" description="Low complexity" evidence="4">
    <location>
        <begin position="115"/>
        <end position="125"/>
    </location>
</feature>
<evidence type="ECO:0000313" key="5">
    <source>
        <dbReference type="EMBL" id="EPQ28727.1"/>
    </source>
</evidence>
<dbReference type="GO" id="GO:0005737">
    <property type="term" value="C:cytoplasm"/>
    <property type="evidence" value="ECO:0007669"/>
    <property type="project" value="UniProtKB-SubCell"/>
</dbReference>
<keyword evidence="3" id="KW-0813">Transport</keyword>
<dbReference type="PANTHER" id="PTHR28032:SF1">
    <property type="entry name" value="FI02826P"/>
    <property type="match status" value="1"/>
</dbReference>
<proteinExistence type="inferred from homology"/>
<feature type="region of interest" description="Disordered" evidence="4">
    <location>
        <begin position="418"/>
        <end position="442"/>
    </location>
</feature>
<dbReference type="GO" id="GO:0015031">
    <property type="term" value="P:protein transport"/>
    <property type="evidence" value="ECO:0007669"/>
    <property type="project" value="UniProtKB-UniRule"/>
</dbReference>
<feature type="region of interest" description="Disordered" evidence="4">
    <location>
        <begin position="184"/>
        <end position="229"/>
    </location>
</feature>
<evidence type="ECO:0000313" key="6">
    <source>
        <dbReference type="Proteomes" id="UP000053664"/>
    </source>
</evidence>
<accession>A0A061H749</accession>
<evidence type="ECO:0000256" key="1">
    <source>
        <dbReference type="ARBA" id="ARBA00006199"/>
    </source>
</evidence>
<dbReference type="RefSeq" id="XP_007879242.1">
    <property type="nucleotide sequence ID" value="XM_007881051.1"/>
</dbReference>